<accession>A0A2M6WJ85</accession>
<name>A0A2M6WJ85_9BACT</name>
<organism evidence="1 2">
    <name type="scientific">Candidatus Harrisonbacteria bacterium CG10_big_fil_rev_8_21_14_0_10_42_17</name>
    <dbReference type="NCBI Taxonomy" id="1974584"/>
    <lineage>
        <taxon>Bacteria</taxon>
        <taxon>Candidatus Harrisoniibacteriota</taxon>
    </lineage>
</organism>
<reference evidence="2" key="1">
    <citation type="submission" date="2017-09" db="EMBL/GenBank/DDBJ databases">
        <title>Depth-based differentiation of microbial function through sediment-hosted aquifers and enrichment of novel symbionts in the deep terrestrial subsurface.</title>
        <authorList>
            <person name="Probst A.J."/>
            <person name="Ladd B."/>
            <person name="Jarett J.K."/>
            <person name="Geller-Mcgrath D.E."/>
            <person name="Sieber C.M.K."/>
            <person name="Emerson J.B."/>
            <person name="Anantharaman K."/>
            <person name="Thomas B.C."/>
            <person name="Malmstrom R."/>
            <person name="Stieglmeier M."/>
            <person name="Klingl A."/>
            <person name="Woyke T."/>
            <person name="Ryan C.M."/>
            <person name="Banfield J.F."/>
        </authorList>
    </citation>
    <scope>NUCLEOTIDE SEQUENCE [LARGE SCALE GENOMIC DNA]</scope>
</reference>
<evidence type="ECO:0000313" key="1">
    <source>
        <dbReference type="EMBL" id="PIT92833.1"/>
    </source>
</evidence>
<evidence type="ECO:0000313" key="2">
    <source>
        <dbReference type="Proteomes" id="UP000228635"/>
    </source>
</evidence>
<dbReference type="Proteomes" id="UP000228635">
    <property type="component" value="Unassembled WGS sequence"/>
</dbReference>
<protein>
    <submittedName>
        <fullName evidence="1">Uncharacterized protein</fullName>
    </submittedName>
</protein>
<dbReference type="EMBL" id="PFBA01000006">
    <property type="protein sequence ID" value="PIT92833.1"/>
    <property type="molecule type" value="Genomic_DNA"/>
</dbReference>
<sequence>MRRTYKYPVWGTQGGGLVREVNGTYILVEKPDCPGLDVGDEMPEEWGIIPANSHARDEMEKAELA</sequence>
<gene>
    <name evidence="1" type="ORF">COU08_00420</name>
</gene>
<proteinExistence type="predicted"/>
<dbReference type="AlphaFoldDB" id="A0A2M6WJ85"/>
<comment type="caution">
    <text evidence="1">The sequence shown here is derived from an EMBL/GenBank/DDBJ whole genome shotgun (WGS) entry which is preliminary data.</text>
</comment>